<sequence length="326" mass="35132">MSPLSFPPKIALAQTPTPLDRLERGDVDPYRLWCKRDDLTGCALSGNKVRKLEFVLSEALSQGADTLITCGGLQSNHCRATALIAAAWGLNCRLVLRGEPEQVYDGNLLLGQLAGAQIACFSEREYRKKLPELLAHQVQQVLASGGKPYVIPTGASDAVGLWGYVAAAKELAEDFQRCQIKQPLVVCAAGSGGTLAGLAAGLSAFLPTAEVLGIAVCDSAEYFRQRVYEDVSAAMERYPGCGLKMPENFTVVDDYIGPGYALVYPEVTQAIAEAAQSSGLMLDPVYTGKAYFGMLEQLRQRAFAPRDVVFVHTGGIFGLFPYKHAF</sequence>
<name>A0ABT8TFW5_9GAMM</name>
<dbReference type="Pfam" id="PF00291">
    <property type="entry name" value="PALP"/>
    <property type="match status" value="1"/>
</dbReference>
<feature type="domain" description="Tryptophan synthase beta chain-like PALP" evidence="4">
    <location>
        <begin position="11"/>
        <end position="314"/>
    </location>
</feature>
<comment type="similarity">
    <text evidence="2">Belongs to the ACC deaminase/D-cysteine desulfhydrase family.</text>
</comment>
<dbReference type="RefSeq" id="WP_302712444.1">
    <property type="nucleotide sequence ID" value="NZ_JAULRT010000052.1"/>
</dbReference>
<gene>
    <name evidence="5" type="ORF">QWI16_08845</name>
</gene>
<evidence type="ECO:0000256" key="3">
    <source>
        <dbReference type="ARBA" id="ARBA00022898"/>
    </source>
</evidence>
<dbReference type="PANTHER" id="PTHR43780:SF2">
    <property type="entry name" value="1-AMINOCYCLOPROPANE-1-CARBOXYLATE DEAMINASE-RELATED"/>
    <property type="match status" value="1"/>
</dbReference>
<evidence type="ECO:0000256" key="2">
    <source>
        <dbReference type="ARBA" id="ARBA00008639"/>
    </source>
</evidence>
<comment type="cofactor">
    <cofactor evidence="1">
        <name>pyridoxal 5'-phosphate</name>
        <dbReference type="ChEBI" id="CHEBI:597326"/>
    </cofactor>
</comment>
<protein>
    <submittedName>
        <fullName evidence="5">D-cysteine desulfhydrase family protein</fullName>
        <ecNumber evidence="5">4.4.1.-</ecNumber>
    </submittedName>
</protein>
<keyword evidence="6" id="KW-1185">Reference proteome</keyword>
<evidence type="ECO:0000256" key="1">
    <source>
        <dbReference type="ARBA" id="ARBA00001933"/>
    </source>
</evidence>
<reference evidence="5" key="1">
    <citation type="submission" date="2023-07" db="EMBL/GenBank/DDBJ databases">
        <title>Gilvimarinus algae sp. nov., isolated from the surface of Kelp.</title>
        <authorList>
            <person name="Sun Y.Y."/>
            <person name="Gong Y."/>
            <person name="Du Z.J."/>
        </authorList>
    </citation>
    <scope>NUCLEOTIDE SEQUENCE</scope>
    <source>
        <strain evidence="5">SDUM040014</strain>
    </source>
</reference>
<proteinExistence type="inferred from homology"/>
<dbReference type="SUPFAM" id="SSF53686">
    <property type="entry name" value="Tryptophan synthase beta subunit-like PLP-dependent enzymes"/>
    <property type="match status" value="1"/>
</dbReference>
<organism evidence="5 6">
    <name type="scientific">Gilvimarinus algae</name>
    <dbReference type="NCBI Taxonomy" id="3058037"/>
    <lineage>
        <taxon>Bacteria</taxon>
        <taxon>Pseudomonadati</taxon>
        <taxon>Pseudomonadota</taxon>
        <taxon>Gammaproteobacteria</taxon>
        <taxon>Cellvibrionales</taxon>
        <taxon>Cellvibrionaceae</taxon>
        <taxon>Gilvimarinus</taxon>
    </lineage>
</organism>
<dbReference type="InterPro" id="IPR036052">
    <property type="entry name" value="TrpB-like_PALP_sf"/>
</dbReference>
<dbReference type="EMBL" id="JAULRT010000052">
    <property type="protein sequence ID" value="MDO3382283.1"/>
    <property type="molecule type" value="Genomic_DNA"/>
</dbReference>
<dbReference type="PANTHER" id="PTHR43780">
    <property type="entry name" value="1-AMINOCYCLOPROPANE-1-CARBOXYLATE DEAMINASE-RELATED"/>
    <property type="match status" value="1"/>
</dbReference>
<dbReference type="EC" id="4.4.1.-" evidence="5"/>
<keyword evidence="5" id="KW-0456">Lyase</keyword>
<dbReference type="InterPro" id="IPR005966">
    <property type="entry name" value="D-Cys_desShydrase"/>
</dbReference>
<dbReference type="Gene3D" id="3.40.50.1100">
    <property type="match status" value="2"/>
</dbReference>
<accession>A0ABT8TFW5</accession>
<dbReference type="Proteomes" id="UP001168380">
    <property type="component" value="Unassembled WGS sequence"/>
</dbReference>
<evidence type="ECO:0000259" key="4">
    <source>
        <dbReference type="Pfam" id="PF00291"/>
    </source>
</evidence>
<dbReference type="InterPro" id="IPR027278">
    <property type="entry name" value="ACCD_DCysDesulf"/>
</dbReference>
<dbReference type="PIRSF" id="PIRSF006278">
    <property type="entry name" value="ACCD_DCysDesulf"/>
    <property type="match status" value="1"/>
</dbReference>
<dbReference type="GO" id="GO:0016829">
    <property type="term" value="F:lyase activity"/>
    <property type="evidence" value="ECO:0007669"/>
    <property type="project" value="UniProtKB-KW"/>
</dbReference>
<keyword evidence="3" id="KW-0663">Pyridoxal phosphate</keyword>
<dbReference type="NCBIfam" id="TIGR01275">
    <property type="entry name" value="ACC_deam_rel"/>
    <property type="match status" value="1"/>
</dbReference>
<comment type="caution">
    <text evidence="5">The sequence shown here is derived from an EMBL/GenBank/DDBJ whole genome shotgun (WGS) entry which is preliminary data.</text>
</comment>
<evidence type="ECO:0000313" key="5">
    <source>
        <dbReference type="EMBL" id="MDO3382283.1"/>
    </source>
</evidence>
<dbReference type="InterPro" id="IPR001926">
    <property type="entry name" value="TrpB-like_PALP"/>
</dbReference>
<evidence type="ECO:0000313" key="6">
    <source>
        <dbReference type="Proteomes" id="UP001168380"/>
    </source>
</evidence>